<feature type="domain" description="GGDEF" evidence="4">
    <location>
        <begin position="218"/>
        <end position="352"/>
    </location>
</feature>
<sequence>MKAQRDTGRRAGTIELKGFNRTLAEIEWLLLVLILVYMTLPDEPVEQPLTIIAAGAVFAIFVVGFRYANLFTLPARWKLTIETWAMLGLTAIAVWYTGKVDSPLLNLFLLVVIFSALTLGKVITLLELGLITSFYLLAAHSVDGSEIFRYEIFSSLMLRFAPFVLVAYVTSLLAADLGFARAYVEQLADTDALTGLSNMRAFDQALSRHQRLAQGGDEPLSVLMIDIDNLKAINDHYGHDTGNLAIRAVANAIRDSVRGNDVVARYGGDEFIVLLPSAPETAARRAGERILNRIAESPLEVAKAGRVGISVSIGLATLPVAAGNVEDLLRNADQALYASKRAGRNRLSTFTSLAAA</sequence>
<dbReference type="SMART" id="SM00267">
    <property type="entry name" value="GGDEF"/>
    <property type="match status" value="1"/>
</dbReference>
<dbReference type="PANTHER" id="PTHR45138">
    <property type="entry name" value="REGULATORY COMPONENTS OF SENSORY TRANSDUCTION SYSTEM"/>
    <property type="match status" value="1"/>
</dbReference>
<accession>A0ABS1CCQ1</accession>
<comment type="caution">
    <text evidence="5">The sequence shown here is derived from an EMBL/GenBank/DDBJ whole genome shotgun (WGS) entry which is preliminary data.</text>
</comment>
<dbReference type="CDD" id="cd01949">
    <property type="entry name" value="GGDEF"/>
    <property type="match status" value="1"/>
</dbReference>
<dbReference type="Gene3D" id="3.30.70.270">
    <property type="match status" value="1"/>
</dbReference>
<dbReference type="Pfam" id="PF00990">
    <property type="entry name" value="GGDEF"/>
    <property type="match status" value="1"/>
</dbReference>
<reference evidence="5 6" key="1">
    <citation type="journal article" date="2020" name="Microorganisms">
        <title>Osmotic Adaptation and Compatible Solute Biosynthesis of Phototrophic Bacteria as Revealed from Genome Analyses.</title>
        <authorList>
            <person name="Imhoff J.F."/>
            <person name="Rahn T."/>
            <person name="Kunzel S."/>
            <person name="Keller A."/>
            <person name="Neulinger S.C."/>
        </authorList>
    </citation>
    <scope>NUCLEOTIDE SEQUENCE [LARGE SCALE GENOMIC DNA]</scope>
    <source>
        <strain evidence="5 6">DSM 6210</strain>
    </source>
</reference>
<dbReference type="NCBIfam" id="TIGR00254">
    <property type="entry name" value="GGDEF"/>
    <property type="match status" value="1"/>
</dbReference>
<gene>
    <name evidence="5" type="ORF">CKO31_02605</name>
</gene>
<feature type="transmembrane region" description="Helical" evidence="3">
    <location>
        <begin position="79"/>
        <end position="98"/>
    </location>
</feature>
<dbReference type="Proteomes" id="UP000748752">
    <property type="component" value="Unassembled WGS sequence"/>
</dbReference>
<evidence type="ECO:0000313" key="6">
    <source>
        <dbReference type="Proteomes" id="UP000748752"/>
    </source>
</evidence>
<dbReference type="SUPFAM" id="SSF55073">
    <property type="entry name" value="Nucleotide cyclase"/>
    <property type="match status" value="1"/>
</dbReference>
<dbReference type="InterPro" id="IPR043128">
    <property type="entry name" value="Rev_trsase/Diguanyl_cyclase"/>
</dbReference>
<feature type="transmembrane region" description="Helical" evidence="3">
    <location>
        <begin position="158"/>
        <end position="180"/>
    </location>
</feature>
<dbReference type="EMBL" id="NRRV01000004">
    <property type="protein sequence ID" value="MBK1629644.1"/>
    <property type="molecule type" value="Genomic_DNA"/>
</dbReference>
<dbReference type="RefSeq" id="WP_200233811.1">
    <property type="nucleotide sequence ID" value="NZ_NRRV01000004.1"/>
</dbReference>
<keyword evidence="3" id="KW-0472">Membrane</keyword>
<keyword evidence="3" id="KW-1133">Transmembrane helix</keyword>
<protein>
    <recommendedName>
        <fullName evidence="1">diguanylate cyclase</fullName>
        <ecNumber evidence="1">2.7.7.65</ecNumber>
    </recommendedName>
</protein>
<keyword evidence="6" id="KW-1185">Reference proteome</keyword>
<keyword evidence="3" id="KW-0812">Transmembrane</keyword>
<proteinExistence type="predicted"/>
<comment type="catalytic activity">
    <reaction evidence="2">
        <text>2 GTP = 3',3'-c-di-GMP + 2 diphosphate</text>
        <dbReference type="Rhea" id="RHEA:24898"/>
        <dbReference type="ChEBI" id="CHEBI:33019"/>
        <dbReference type="ChEBI" id="CHEBI:37565"/>
        <dbReference type="ChEBI" id="CHEBI:58805"/>
        <dbReference type="EC" id="2.7.7.65"/>
    </reaction>
</comment>
<feature type="transmembrane region" description="Helical" evidence="3">
    <location>
        <begin position="21"/>
        <end position="38"/>
    </location>
</feature>
<feature type="transmembrane region" description="Helical" evidence="3">
    <location>
        <begin position="104"/>
        <end position="137"/>
    </location>
</feature>
<evidence type="ECO:0000259" key="4">
    <source>
        <dbReference type="PROSITE" id="PS50887"/>
    </source>
</evidence>
<dbReference type="InterPro" id="IPR050469">
    <property type="entry name" value="Diguanylate_Cyclase"/>
</dbReference>
<dbReference type="InterPro" id="IPR029787">
    <property type="entry name" value="Nucleotide_cyclase"/>
</dbReference>
<evidence type="ECO:0000313" key="5">
    <source>
        <dbReference type="EMBL" id="MBK1629644.1"/>
    </source>
</evidence>
<dbReference type="EC" id="2.7.7.65" evidence="1"/>
<organism evidence="5 6">
    <name type="scientific">Thiohalocapsa halophila</name>
    <dbReference type="NCBI Taxonomy" id="69359"/>
    <lineage>
        <taxon>Bacteria</taxon>
        <taxon>Pseudomonadati</taxon>
        <taxon>Pseudomonadota</taxon>
        <taxon>Gammaproteobacteria</taxon>
        <taxon>Chromatiales</taxon>
        <taxon>Chromatiaceae</taxon>
        <taxon>Thiohalocapsa</taxon>
    </lineage>
</organism>
<evidence type="ECO:0000256" key="3">
    <source>
        <dbReference type="SAM" id="Phobius"/>
    </source>
</evidence>
<dbReference type="PROSITE" id="PS50887">
    <property type="entry name" value="GGDEF"/>
    <property type="match status" value="1"/>
</dbReference>
<evidence type="ECO:0000256" key="1">
    <source>
        <dbReference type="ARBA" id="ARBA00012528"/>
    </source>
</evidence>
<name>A0ABS1CCQ1_9GAMM</name>
<dbReference type="InterPro" id="IPR000160">
    <property type="entry name" value="GGDEF_dom"/>
</dbReference>
<feature type="transmembrane region" description="Helical" evidence="3">
    <location>
        <begin position="50"/>
        <end position="67"/>
    </location>
</feature>
<evidence type="ECO:0000256" key="2">
    <source>
        <dbReference type="ARBA" id="ARBA00034247"/>
    </source>
</evidence>
<dbReference type="PANTHER" id="PTHR45138:SF9">
    <property type="entry name" value="DIGUANYLATE CYCLASE DGCM-RELATED"/>
    <property type="match status" value="1"/>
</dbReference>